<sequence length="349" mass="35602">MKSSVARGPTHKQSALWLAAGLALVLAAGLALTVGPGEFGLAEVLATFGAKLRGLELEPRAEAILWELRLPRVLLSLLIGAGLGSAGAVTQGLFRNPLASPGVLGISTGAAAAVIFGFALGLDEQALWVTPALAGLGALATLGLLFGLTSRRQDLAYLLLTGVALNALAGAVATVILALFLDRYALAQKAMAWMMGSFDGRGFTQLGWASGPILVGMTAAWALHRPLDLLVLGEETAATLGVSRGRLRALAAVVVGLLVGTSTAAVGVIGFVGLVVPHLARSLLGIAGHAHARLLPASMIIGATLMLAVDTLGRALTPTFLAPGALTSLLGGVFFLGLLRRQTQIGDQR</sequence>
<dbReference type="OrthoDB" id="9782305at2"/>
<dbReference type="CDD" id="cd06550">
    <property type="entry name" value="TM_ABC_iron-siderophores_like"/>
    <property type="match status" value="1"/>
</dbReference>
<keyword evidence="3" id="KW-0813">Transport</keyword>
<dbReference type="InterPro" id="IPR000522">
    <property type="entry name" value="ABC_transptr_permease_BtuC"/>
</dbReference>
<keyword evidence="6 8" id="KW-1133">Transmembrane helix</keyword>
<keyword evidence="5 8" id="KW-0812">Transmembrane</keyword>
<comment type="similarity">
    <text evidence="2">Belongs to the binding-protein-dependent transport system permease family. FecCD subfamily.</text>
</comment>
<reference evidence="9 10" key="1">
    <citation type="submission" date="2018-03" db="EMBL/GenBank/DDBJ databases">
        <title>Draft Genome Sequences of the Obligatory Marine Myxobacteria Enhygromyxa salina SWB005.</title>
        <authorList>
            <person name="Poehlein A."/>
            <person name="Moghaddam J.A."/>
            <person name="Harms H."/>
            <person name="Alanjari M."/>
            <person name="Koenig G.M."/>
            <person name="Daniel R."/>
            <person name="Schaeberle T.F."/>
        </authorList>
    </citation>
    <scope>NUCLEOTIDE SEQUENCE [LARGE SCALE GENOMIC DNA]</scope>
    <source>
        <strain evidence="9 10">SWB005</strain>
    </source>
</reference>
<evidence type="ECO:0000256" key="2">
    <source>
        <dbReference type="ARBA" id="ARBA00007935"/>
    </source>
</evidence>
<organism evidence="9 10">
    <name type="scientific">Enhygromyxa salina</name>
    <dbReference type="NCBI Taxonomy" id="215803"/>
    <lineage>
        <taxon>Bacteria</taxon>
        <taxon>Pseudomonadati</taxon>
        <taxon>Myxococcota</taxon>
        <taxon>Polyangia</taxon>
        <taxon>Nannocystales</taxon>
        <taxon>Nannocystaceae</taxon>
        <taxon>Enhygromyxa</taxon>
    </lineage>
</organism>
<feature type="transmembrane region" description="Helical" evidence="8">
    <location>
        <begin position="320"/>
        <end position="339"/>
    </location>
</feature>
<feature type="transmembrane region" description="Helical" evidence="8">
    <location>
        <begin position="126"/>
        <end position="148"/>
    </location>
</feature>
<evidence type="ECO:0000256" key="8">
    <source>
        <dbReference type="SAM" id="Phobius"/>
    </source>
</evidence>
<evidence type="ECO:0000313" key="9">
    <source>
        <dbReference type="EMBL" id="PRQ03039.1"/>
    </source>
</evidence>
<dbReference type="GO" id="GO:0005886">
    <property type="term" value="C:plasma membrane"/>
    <property type="evidence" value="ECO:0007669"/>
    <property type="project" value="UniProtKB-SubCell"/>
</dbReference>
<dbReference type="GO" id="GO:0022857">
    <property type="term" value="F:transmembrane transporter activity"/>
    <property type="evidence" value="ECO:0007669"/>
    <property type="project" value="InterPro"/>
</dbReference>
<dbReference type="PANTHER" id="PTHR30472">
    <property type="entry name" value="FERRIC ENTEROBACTIN TRANSPORT SYSTEM PERMEASE PROTEIN"/>
    <property type="match status" value="1"/>
</dbReference>
<evidence type="ECO:0000256" key="3">
    <source>
        <dbReference type="ARBA" id="ARBA00022448"/>
    </source>
</evidence>
<feature type="transmembrane region" description="Helical" evidence="8">
    <location>
        <begin position="249"/>
        <end position="276"/>
    </location>
</feature>
<evidence type="ECO:0000313" key="10">
    <source>
        <dbReference type="Proteomes" id="UP000237968"/>
    </source>
</evidence>
<dbReference type="SUPFAM" id="SSF81345">
    <property type="entry name" value="ABC transporter involved in vitamin B12 uptake, BtuC"/>
    <property type="match status" value="1"/>
</dbReference>
<dbReference type="InterPro" id="IPR037294">
    <property type="entry name" value="ABC_BtuC-like"/>
</dbReference>
<dbReference type="Proteomes" id="UP000237968">
    <property type="component" value="Unassembled WGS sequence"/>
</dbReference>
<dbReference type="Pfam" id="PF01032">
    <property type="entry name" value="FecCD"/>
    <property type="match status" value="1"/>
</dbReference>
<keyword evidence="4" id="KW-1003">Cell membrane</keyword>
<gene>
    <name evidence="9" type="ORF">ENSA5_18100</name>
</gene>
<dbReference type="PANTHER" id="PTHR30472:SF25">
    <property type="entry name" value="ABC TRANSPORTER PERMEASE PROTEIN MJ0876-RELATED"/>
    <property type="match status" value="1"/>
</dbReference>
<evidence type="ECO:0000256" key="1">
    <source>
        <dbReference type="ARBA" id="ARBA00004651"/>
    </source>
</evidence>
<name>A0A2S9YD55_9BACT</name>
<feature type="transmembrane region" description="Helical" evidence="8">
    <location>
        <begin position="155"/>
        <end position="181"/>
    </location>
</feature>
<proteinExistence type="inferred from homology"/>
<feature type="transmembrane region" description="Helical" evidence="8">
    <location>
        <begin position="283"/>
        <end position="308"/>
    </location>
</feature>
<keyword evidence="10" id="KW-1185">Reference proteome</keyword>
<evidence type="ECO:0000256" key="6">
    <source>
        <dbReference type="ARBA" id="ARBA00022989"/>
    </source>
</evidence>
<dbReference type="EMBL" id="PVNK01000107">
    <property type="protein sequence ID" value="PRQ03039.1"/>
    <property type="molecule type" value="Genomic_DNA"/>
</dbReference>
<accession>A0A2S9YD55</accession>
<comment type="subcellular location">
    <subcellularLocation>
        <location evidence="1">Cell membrane</location>
        <topology evidence="1">Multi-pass membrane protein</topology>
    </subcellularLocation>
</comment>
<evidence type="ECO:0000256" key="4">
    <source>
        <dbReference type="ARBA" id="ARBA00022475"/>
    </source>
</evidence>
<dbReference type="Gene3D" id="1.10.3470.10">
    <property type="entry name" value="ABC transporter involved in vitamin B12 uptake, BtuC"/>
    <property type="match status" value="1"/>
</dbReference>
<feature type="transmembrane region" description="Helical" evidence="8">
    <location>
        <begin position="101"/>
        <end position="120"/>
    </location>
</feature>
<protein>
    <submittedName>
        <fullName evidence="9">Putative ABC transporter permease protein</fullName>
    </submittedName>
</protein>
<comment type="caution">
    <text evidence="9">The sequence shown here is derived from an EMBL/GenBank/DDBJ whole genome shotgun (WGS) entry which is preliminary data.</text>
</comment>
<dbReference type="AlphaFoldDB" id="A0A2S9YD55"/>
<keyword evidence="7 8" id="KW-0472">Membrane</keyword>
<evidence type="ECO:0000256" key="5">
    <source>
        <dbReference type="ARBA" id="ARBA00022692"/>
    </source>
</evidence>
<evidence type="ECO:0000256" key="7">
    <source>
        <dbReference type="ARBA" id="ARBA00023136"/>
    </source>
</evidence>